<evidence type="ECO:0000259" key="4">
    <source>
        <dbReference type="PROSITE" id="PS51902"/>
    </source>
</evidence>
<evidence type="ECO:0000256" key="1">
    <source>
        <dbReference type="ARBA" id="ARBA00022723"/>
    </source>
</evidence>
<dbReference type="GO" id="GO:0016887">
    <property type="term" value="F:ATP hydrolysis activity"/>
    <property type="evidence" value="ECO:0007669"/>
    <property type="project" value="InterPro"/>
</dbReference>
<dbReference type="InterPro" id="IPR038366">
    <property type="entry name" value="Znf_CppX_C4_sf"/>
</dbReference>
<accession>X0X1S2</accession>
<dbReference type="GO" id="GO:0046983">
    <property type="term" value="F:protein dimerization activity"/>
    <property type="evidence" value="ECO:0007669"/>
    <property type="project" value="InterPro"/>
</dbReference>
<dbReference type="InterPro" id="IPR003959">
    <property type="entry name" value="ATPase_AAA_core"/>
</dbReference>
<feature type="non-terminal residue" evidence="5">
    <location>
        <position position="251"/>
    </location>
</feature>
<proteinExistence type="predicted"/>
<dbReference type="InterPro" id="IPR003593">
    <property type="entry name" value="AAA+_ATPase"/>
</dbReference>
<name>X0X1S2_9ZZZZ</name>
<organism evidence="5">
    <name type="scientific">marine sediment metagenome</name>
    <dbReference type="NCBI Taxonomy" id="412755"/>
    <lineage>
        <taxon>unclassified sequences</taxon>
        <taxon>metagenomes</taxon>
        <taxon>ecological metagenomes</taxon>
    </lineage>
</organism>
<dbReference type="GO" id="GO:0051301">
    <property type="term" value="P:cell division"/>
    <property type="evidence" value="ECO:0007669"/>
    <property type="project" value="TreeGrafter"/>
</dbReference>
<dbReference type="InterPro" id="IPR059188">
    <property type="entry name" value="Znf_CLPX-like"/>
</dbReference>
<dbReference type="PANTHER" id="PTHR48102:SF7">
    <property type="entry name" value="ATP-DEPENDENT CLP PROTEASE ATP-BINDING SUBUNIT CLPX-LIKE, MITOCHONDRIAL"/>
    <property type="match status" value="1"/>
</dbReference>
<dbReference type="SMART" id="SM00382">
    <property type="entry name" value="AAA"/>
    <property type="match status" value="1"/>
</dbReference>
<dbReference type="SMART" id="SM00994">
    <property type="entry name" value="zf-C4_ClpX"/>
    <property type="match status" value="1"/>
</dbReference>
<evidence type="ECO:0000313" key="5">
    <source>
        <dbReference type="EMBL" id="GAG37169.1"/>
    </source>
</evidence>
<dbReference type="Gene3D" id="3.40.50.300">
    <property type="entry name" value="P-loop containing nucleotide triphosphate hydrolases"/>
    <property type="match status" value="1"/>
</dbReference>
<dbReference type="SUPFAM" id="SSF57716">
    <property type="entry name" value="Glucocorticoid receptor-like (DNA-binding domain)"/>
    <property type="match status" value="1"/>
</dbReference>
<dbReference type="SUPFAM" id="SSF52540">
    <property type="entry name" value="P-loop containing nucleoside triphosphate hydrolases"/>
    <property type="match status" value="1"/>
</dbReference>
<keyword evidence="2" id="KW-0862">Zinc</keyword>
<dbReference type="Gene3D" id="6.20.220.10">
    <property type="entry name" value="ClpX chaperone, C4-type zinc finger domain"/>
    <property type="match status" value="1"/>
</dbReference>
<dbReference type="GO" id="GO:0140662">
    <property type="term" value="F:ATP-dependent protein folding chaperone"/>
    <property type="evidence" value="ECO:0007669"/>
    <property type="project" value="InterPro"/>
</dbReference>
<feature type="domain" description="ClpX-type ZB" evidence="4">
    <location>
        <begin position="3"/>
        <end position="56"/>
    </location>
</feature>
<dbReference type="AlphaFoldDB" id="X0X1S2"/>
<sequence length="251" mass="28060">LYDIRNERGEKIVNCSFCGKSQDEVYKIVAGPGVCICDECIKACNDIILDRRKREDRPFNLKNVPSPKEIKSFLDEYIVGQDKAKKILSVAVYNHYQRIKSNNDDKLGKKAKKMDKRKEDIELEKSNILLMGPTGCGKTLLARTLAKKLNVPFVIADATTLTEAGYVGDDVENILLNLLRITDNNIDLAQKGIIYIDEIDKIARKSESPSITRDVSGEGVQQALLKIIEGTVASVPPYGGRKHPQEKNIQI</sequence>
<evidence type="ECO:0000256" key="2">
    <source>
        <dbReference type="ARBA" id="ARBA00022833"/>
    </source>
</evidence>
<dbReference type="GO" id="GO:0005524">
    <property type="term" value="F:ATP binding"/>
    <property type="evidence" value="ECO:0007669"/>
    <property type="project" value="InterPro"/>
</dbReference>
<gene>
    <name evidence="5" type="ORF">S01H1_65449</name>
</gene>
<dbReference type="InterPro" id="IPR010603">
    <property type="entry name" value="Znf_CppX_C4"/>
</dbReference>
<dbReference type="EMBL" id="BARS01043209">
    <property type="protein sequence ID" value="GAG37169.1"/>
    <property type="molecule type" value="Genomic_DNA"/>
</dbReference>
<dbReference type="GO" id="GO:0051082">
    <property type="term" value="F:unfolded protein binding"/>
    <property type="evidence" value="ECO:0007669"/>
    <property type="project" value="InterPro"/>
</dbReference>
<dbReference type="PROSITE" id="PS51902">
    <property type="entry name" value="CLPX_ZB"/>
    <property type="match status" value="1"/>
</dbReference>
<keyword evidence="3" id="KW-0143">Chaperone</keyword>
<dbReference type="Pfam" id="PF06689">
    <property type="entry name" value="zf-C4_ClpX"/>
    <property type="match status" value="1"/>
</dbReference>
<keyword evidence="1" id="KW-0479">Metal-binding</keyword>
<evidence type="ECO:0000256" key="3">
    <source>
        <dbReference type="ARBA" id="ARBA00023186"/>
    </source>
</evidence>
<protein>
    <recommendedName>
        <fullName evidence="4">ClpX-type ZB domain-containing protein</fullName>
    </recommendedName>
</protein>
<dbReference type="NCBIfam" id="TIGR00382">
    <property type="entry name" value="clpX"/>
    <property type="match status" value="1"/>
</dbReference>
<dbReference type="GO" id="GO:0009376">
    <property type="term" value="C:HslUV protease complex"/>
    <property type="evidence" value="ECO:0007669"/>
    <property type="project" value="TreeGrafter"/>
</dbReference>
<dbReference type="InterPro" id="IPR027417">
    <property type="entry name" value="P-loop_NTPase"/>
</dbReference>
<reference evidence="5" key="1">
    <citation type="journal article" date="2014" name="Front. Microbiol.">
        <title>High frequency of phylogenetically diverse reductive dehalogenase-homologous genes in deep subseafloor sedimentary metagenomes.</title>
        <authorList>
            <person name="Kawai M."/>
            <person name="Futagami T."/>
            <person name="Toyoda A."/>
            <person name="Takaki Y."/>
            <person name="Nishi S."/>
            <person name="Hori S."/>
            <person name="Arai W."/>
            <person name="Tsubouchi T."/>
            <person name="Morono Y."/>
            <person name="Uchiyama I."/>
            <person name="Ito T."/>
            <person name="Fujiyama A."/>
            <person name="Inagaki F."/>
            <person name="Takami H."/>
        </authorList>
    </citation>
    <scope>NUCLEOTIDE SEQUENCE</scope>
    <source>
        <strain evidence="5">Expedition CK06-06</strain>
    </source>
</reference>
<dbReference type="InterPro" id="IPR004487">
    <property type="entry name" value="Clp_protease_ATP-bd_su_ClpX"/>
</dbReference>
<dbReference type="PANTHER" id="PTHR48102">
    <property type="entry name" value="ATP-DEPENDENT CLP PROTEASE ATP-BINDING SUBUNIT CLPX-LIKE, MITOCHONDRIAL-RELATED"/>
    <property type="match status" value="1"/>
</dbReference>
<dbReference type="NCBIfam" id="NF003745">
    <property type="entry name" value="PRK05342.1"/>
    <property type="match status" value="1"/>
</dbReference>
<dbReference type="GO" id="GO:0008270">
    <property type="term" value="F:zinc ion binding"/>
    <property type="evidence" value="ECO:0007669"/>
    <property type="project" value="InterPro"/>
</dbReference>
<comment type="caution">
    <text evidence="5">The sequence shown here is derived from an EMBL/GenBank/DDBJ whole genome shotgun (WGS) entry which is preliminary data.</text>
</comment>
<dbReference type="InterPro" id="IPR050052">
    <property type="entry name" value="ATP-dep_Clp_protease_ClpX"/>
</dbReference>
<dbReference type="Pfam" id="PF07724">
    <property type="entry name" value="AAA_2"/>
    <property type="match status" value="1"/>
</dbReference>
<dbReference type="GO" id="GO:0051603">
    <property type="term" value="P:proteolysis involved in protein catabolic process"/>
    <property type="evidence" value="ECO:0007669"/>
    <property type="project" value="TreeGrafter"/>
</dbReference>
<feature type="non-terminal residue" evidence="5">
    <location>
        <position position="1"/>
    </location>
</feature>